<dbReference type="GO" id="GO:0016567">
    <property type="term" value="P:protein ubiquitination"/>
    <property type="evidence" value="ECO:0007669"/>
    <property type="project" value="TreeGrafter"/>
</dbReference>
<evidence type="ECO:0000256" key="3">
    <source>
        <dbReference type="PROSITE-ProRule" id="PRU00175"/>
    </source>
</evidence>
<dbReference type="InterPro" id="IPR001841">
    <property type="entry name" value="Znf_RING"/>
</dbReference>
<evidence type="ECO:0000259" key="5">
    <source>
        <dbReference type="PROSITE" id="PS50089"/>
    </source>
</evidence>
<dbReference type="GO" id="GO:0008270">
    <property type="term" value="F:zinc ion binding"/>
    <property type="evidence" value="ECO:0007669"/>
    <property type="project" value="UniProtKB-KW"/>
</dbReference>
<keyword evidence="7" id="KW-1185">Reference proteome</keyword>
<dbReference type="Gene3D" id="3.30.40.10">
    <property type="entry name" value="Zinc/RING finger domain, C3HC4 (zinc finger)"/>
    <property type="match status" value="1"/>
</dbReference>
<gene>
    <name evidence="6" type="ORF">CDAR_552281</name>
</gene>
<organism evidence="6 7">
    <name type="scientific">Caerostris darwini</name>
    <dbReference type="NCBI Taxonomy" id="1538125"/>
    <lineage>
        <taxon>Eukaryota</taxon>
        <taxon>Metazoa</taxon>
        <taxon>Ecdysozoa</taxon>
        <taxon>Arthropoda</taxon>
        <taxon>Chelicerata</taxon>
        <taxon>Arachnida</taxon>
        <taxon>Araneae</taxon>
        <taxon>Araneomorphae</taxon>
        <taxon>Entelegynae</taxon>
        <taxon>Araneoidea</taxon>
        <taxon>Araneidae</taxon>
        <taxon>Caerostris</taxon>
    </lineage>
</organism>
<dbReference type="Pfam" id="PF13923">
    <property type="entry name" value="zf-C3HC4_2"/>
    <property type="match status" value="1"/>
</dbReference>
<dbReference type="GO" id="GO:0061630">
    <property type="term" value="F:ubiquitin protein ligase activity"/>
    <property type="evidence" value="ECO:0007669"/>
    <property type="project" value="TreeGrafter"/>
</dbReference>
<dbReference type="PANTHER" id="PTHR13459">
    <property type="entry name" value="E3 UBIQUITIN-PROTEIN LIGASE RNF220 ISOFORM X1"/>
    <property type="match status" value="1"/>
</dbReference>
<evidence type="ECO:0000256" key="1">
    <source>
        <dbReference type="ARBA" id="ARBA00022771"/>
    </source>
</evidence>
<dbReference type="InterPro" id="IPR052443">
    <property type="entry name" value="E3_ubiq-ligase_RNF220-like"/>
</dbReference>
<keyword evidence="2" id="KW-0862">Zinc</keyword>
<dbReference type="PANTHER" id="PTHR13459:SF1">
    <property type="entry name" value="E3 UBIQUITIN-PROTEIN LIGASE RNF220 ISOFORM X1"/>
    <property type="match status" value="1"/>
</dbReference>
<dbReference type="SUPFAM" id="SSF57850">
    <property type="entry name" value="RING/U-box"/>
    <property type="match status" value="1"/>
</dbReference>
<dbReference type="AlphaFoldDB" id="A0AAV4NMC2"/>
<keyword evidence="1 3" id="KW-0479">Metal-binding</keyword>
<feature type="region of interest" description="Disordered" evidence="4">
    <location>
        <begin position="146"/>
        <end position="167"/>
    </location>
</feature>
<feature type="region of interest" description="Disordered" evidence="4">
    <location>
        <begin position="76"/>
        <end position="115"/>
    </location>
</feature>
<dbReference type="SMART" id="SM00184">
    <property type="entry name" value="RING"/>
    <property type="match status" value="1"/>
</dbReference>
<evidence type="ECO:0000256" key="2">
    <source>
        <dbReference type="ARBA" id="ARBA00022833"/>
    </source>
</evidence>
<name>A0AAV4NMC2_9ARAC</name>
<evidence type="ECO:0000256" key="4">
    <source>
        <dbReference type="SAM" id="MobiDB-lite"/>
    </source>
</evidence>
<proteinExistence type="predicted"/>
<evidence type="ECO:0000313" key="7">
    <source>
        <dbReference type="Proteomes" id="UP001054837"/>
    </source>
</evidence>
<dbReference type="EMBL" id="BPLQ01001732">
    <property type="protein sequence ID" value="GIX84674.1"/>
    <property type="molecule type" value="Genomic_DNA"/>
</dbReference>
<dbReference type="InterPro" id="IPR013083">
    <property type="entry name" value="Znf_RING/FYVE/PHD"/>
</dbReference>
<dbReference type="Pfam" id="PF15926">
    <property type="entry name" value="RNF220"/>
    <property type="match status" value="2"/>
</dbReference>
<reference evidence="6 7" key="1">
    <citation type="submission" date="2021-06" db="EMBL/GenBank/DDBJ databases">
        <title>Caerostris darwini draft genome.</title>
        <authorList>
            <person name="Kono N."/>
            <person name="Arakawa K."/>
        </authorList>
    </citation>
    <scope>NUCLEOTIDE SEQUENCE [LARGE SCALE GENOMIC DNA]</scope>
</reference>
<dbReference type="PROSITE" id="PS50089">
    <property type="entry name" value="ZF_RING_2"/>
    <property type="match status" value="1"/>
</dbReference>
<sequence length="517" mass="57781">MESKKDSVTLQIKETRNYSEEASYIGPSTAKRLKCASESLNLDEVKATKSNDSNFEDSCVNENAHWPVDCATPVSNSTEIEESKSSTNCSDSEQLQCTKSREETDSDNSQDSVLSGCSTVINSASDVSQSSVSPSSAELNDTCDAQTIETSEENNAPRRTRSSSNKRTKGINLRCPICSLTIRSAELETHFKQEVEKLTQVSRKLRKLKTDDSGINTTFVQVKSNRENRLSAKIGQYTAKNRKEIQCPGCGLWLSGPGTKLNEHISHCMEEDNLDEYIVVDEDEEDNFEEYTIGDETRIRAVSLIPGGHNSLQGQTVRNQHSEDDDVDIDVDTIAHGQPHKDKENDENLEQLRKAVLLDPNVQPCVLESRKWSNNEVSQNDEAKESRFFCNHSHNLESAESTNSEGFLTDHTVDFSDICGEIVSNKNGSTLSKEQSCSDSSSGHVISALKEKIKDINNQNQQVKCLICMDFYTKPVVSTSCWHVYCEECWLMTLGVKKTCPQCNMIVFPADLRRIYL</sequence>
<keyword evidence="1 3" id="KW-0863">Zinc-finger</keyword>
<feature type="domain" description="RING-type" evidence="5">
    <location>
        <begin position="465"/>
        <end position="504"/>
    </location>
</feature>
<protein>
    <submittedName>
        <fullName evidence="6">Phosphonate ABC transporter</fullName>
    </submittedName>
</protein>
<dbReference type="Proteomes" id="UP001054837">
    <property type="component" value="Unassembled WGS sequence"/>
</dbReference>
<comment type="caution">
    <text evidence="6">The sequence shown here is derived from an EMBL/GenBank/DDBJ whole genome shotgun (WGS) entry which is preliminary data.</text>
</comment>
<feature type="compositionally biased region" description="Polar residues" evidence="4">
    <location>
        <begin position="85"/>
        <end position="98"/>
    </location>
</feature>
<feature type="compositionally biased region" description="Basic residues" evidence="4">
    <location>
        <begin position="158"/>
        <end position="167"/>
    </location>
</feature>
<accession>A0AAV4NMC2</accession>
<dbReference type="InterPro" id="IPR031824">
    <property type="entry name" value="RNF220_mid"/>
</dbReference>
<evidence type="ECO:0000313" key="6">
    <source>
        <dbReference type="EMBL" id="GIX84674.1"/>
    </source>
</evidence>